<keyword evidence="5" id="KW-0812">Transmembrane</keyword>
<feature type="transmembrane region" description="Helical" evidence="5">
    <location>
        <begin position="12"/>
        <end position="33"/>
    </location>
</feature>
<dbReference type="SUPFAM" id="SSF52096">
    <property type="entry name" value="ClpP/crotonase"/>
    <property type="match status" value="1"/>
</dbReference>
<evidence type="ECO:0000313" key="7">
    <source>
        <dbReference type="EMBL" id="PKZ29894.1"/>
    </source>
</evidence>
<dbReference type="InterPro" id="IPR004635">
    <property type="entry name" value="Pept_S49_SppA"/>
</dbReference>
<evidence type="ECO:0000256" key="5">
    <source>
        <dbReference type="SAM" id="Phobius"/>
    </source>
</evidence>
<gene>
    <name evidence="7" type="primary">sppA</name>
    <name evidence="7" type="ORF">CYJ41_00175</name>
</gene>
<evidence type="ECO:0000256" key="1">
    <source>
        <dbReference type="ARBA" id="ARBA00008683"/>
    </source>
</evidence>
<dbReference type="PANTHER" id="PTHR42987:SF7">
    <property type="entry name" value="SIGNAL PEPTIDE PEPTIDASE SPPA-RELATED"/>
    <property type="match status" value="1"/>
</dbReference>
<dbReference type="Gene3D" id="3.90.226.10">
    <property type="entry name" value="2-enoyl-CoA Hydratase, Chain A, domain 1"/>
    <property type="match status" value="1"/>
</dbReference>
<keyword evidence="5" id="KW-0472">Membrane</keyword>
<comment type="similarity">
    <text evidence="1">Belongs to the peptidase S49 family.</text>
</comment>
<evidence type="ECO:0000256" key="3">
    <source>
        <dbReference type="ARBA" id="ARBA00022801"/>
    </source>
</evidence>
<keyword evidence="5" id="KW-1133">Transmembrane helix</keyword>
<dbReference type="PANTHER" id="PTHR42987">
    <property type="entry name" value="PEPTIDASE S49"/>
    <property type="match status" value="1"/>
</dbReference>
<organism evidence="7 8">
    <name type="scientific">Campylobacter ureolyticus</name>
    <dbReference type="NCBI Taxonomy" id="827"/>
    <lineage>
        <taxon>Bacteria</taxon>
        <taxon>Pseudomonadati</taxon>
        <taxon>Campylobacterota</taxon>
        <taxon>Epsilonproteobacteria</taxon>
        <taxon>Campylobacterales</taxon>
        <taxon>Campylobacteraceae</taxon>
        <taxon>Campylobacter</taxon>
    </lineage>
</organism>
<name>A0A2I1NBX1_9BACT</name>
<dbReference type="NCBIfam" id="TIGR00706">
    <property type="entry name" value="SppA_dom"/>
    <property type="match status" value="1"/>
</dbReference>
<accession>A0A2I1NBX1</accession>
<dbReference type="GO" id="GO:0008236">
    <property type="term" value="F:serine-type peptidase activity"/>
    <property type="evidence" value="ECO:0007669"/>
    <property type="project" value="UniProtKB-KW"/>
</dbReference>
<comment type="caution">
    <text evidence="7">The sequence shown here is derived from an EMBL/GenBank/DDBJ whole genome shotgun (WGS) entry which is preliminary data.</text>
</comment>
<feature type="domain" description="Peptidase S49" evidence="6">
    <location>
        <begin position="99"/>
        <end position="246"/>
    </location>
</feature>
<sequence length="285" mass="31573">MMKEIGKFFSDILKFSIKVFIVLFLITLVLVGFSGTKIEKSGVNLAEIKLNGAIIDESAILKEIYSIQDDKNIKAVLLNINSPGGAFAPSFEISNAIKELNKEKPVIAYASGTMASGSYLSGVWANKIYANKGSFIGSIGVIMQGYNIEELASKIGIKDQVVKAGEFKEAGTIMRAWSEPERQSLQDLVDKSYDLFVNEVATARKLNKNDENLWANARVFLPDEALNLGLIDEISNYKKVKDEVVKISGVQNPVWKEKSKYDEFMDAFSSKIANLIMSEFSLKVK</sequence>
<protein>
    <submittedName>
        <fullName evidence="7">Signal peptide peptidase SppA</fullName>
    </submittedName>
</protein>
<dbReference type="InterPro" id="IPR029045">
    <property type="entry name" value="ClpP/crotonase-like_dom_sf"/>
</dbReference>
<keyword evidence="2" id="KW-0645">Protease</keyword>
<dbReference type="GO" id="GO:0006508">
    <property type="term" value="P:proteolysis"/>
    <property type="evidence" value="ECO:0007669"/>
    <property type="project" value="UniProtKB-KW"/>
</dbReference>
<dbReference type="CDD" id="cd07023">
    <property type="entry name" value="S49_Sppa_N_C"/>
    <property type="match status" value="1"/>
</dbReference>
<evidence type="ECO:0000256" key="2">
    <source>
        <dbReference type="ARBA" id="ARBA00022670"/>
    </source>
</evidence>
<dbReference type="InterPro" id="IPR047272">
    <property type="entry name" value="S49_SppA_C"/>
</dbReference>
<evidence type="ECO:0000313" key="8">
    <source>
        <dbReference type="Proteomes" id="UP000234639"/>
    </source>
</evidence>
<keyword evidence="4" id="KW-0720">Serine protease</keyword>
<evidence type="ECO:0000256" key="4">
    <source>
        <dbReference type="ARBA" id="ARBA00022825"/>
    </source>
</evidence>
<reference evidence="7 8" key="1">
    <citation type="submission" date="2017-12" db="EMBL/GenBank/DDBJ databases">
        <title>Phylogenetic diversity of female urinary microbiome.</title>
        <authorList>
            <person name="Thomas-White K."/>
            <person name="Wolfe A.J."/>
        </authorList>
    </citation>
    <scope>NUCLEOTIDE SEQUENCE [LARGE SCALE GENOMIC DNA]</scope>
    <source>
        <strain evidence="7 8">UMB0112</strain>
    </source>
</reference>
<dbReference type="Pfam" id="PF01343">
    <property type="entry name" value="Peptidase_S49"/>
    <property type="match status" value="1"/>
</dbReference>
<dbReference type="EMBL" id="PKHU01000001">
    <property type="protein sequence ID" value="PKZ29894.1"/>
    <property type="molecule type" value="Genomic_DNA"/>
</dbReference>
<keyword evidence="3" id="KW-0378">Hydrolase</keyword>
<dbReference type="Proteomes" id="UP000234639">
    <property type="component" value="Unassembled WGS sequence"/>
</dbReference>
<proteinExistence type="inferred from homology"/>
<dbReference type="InterPro" id="IPR002142">
    <property type="entry name" value="Peptidase_S49"/>
</dbReference>
<evidence type="ECO:0000259" key="6">
    <source>
        <dbReference type="Pfam" id="PF01343"/>
    </source>
</evidence>
<dbReference type="AlphaFoldDB" id="A0A2I1NBX1"/>